<accession>A0A822ZE04</accession>
<dbReference type="Proteomes" id="UP000607653">
    <property type="component" value="Unassembled WGS sequence"/>
</dbReference>
<keyword evidence="2" id="KW-1185">Reference proteome</keyword>
<organism evidence="1 2">
    <name type="scientific">Nelumbo nucifera</name>
    <name type="common">Sacred lotus</name>
    <dbReference type="NCBI Taxonomy" id="4432"/>
    <lineage>
        <taxon>Eukaryota</taxon>
        <taxon>Viridiplantae</taxon>
        <taxon>Streptophyta</taxon>
        <taxon>Embryophyta</taxon>
        <taxon>Tracheophyta</taxon>
        <taxon>Spermatophyta</taxon>
        <taxon>Magnoliopsida</taxon>
        <taxon>Proteales</taxon>
        <taxon>Nelumbonaceae</taxon>
        <taxon>Nelumbo</taxon>
    </lineage>
</organism>
<name>A0A822ZE04_NELNU</name>
<proteinExistence type="predicted"/>
<evidence type="ECO:0000313" key="1">
    <source>
        <dbReference type="EMBL" id="DAD39828.1"/>
    </source>
</evidence>
<comment type="caution">
    <text evidence="1">The sequence shown here is derived from an EMBL/GenBank/DDBJ whole genome shotgun (WGS) entry which is preliminary data.</text>
</comment>
<reference evidence="1 2" key="1">
    <citation type="journal article" date="2020" name="Mol. Biol. Evol.">
        <title>Distinct Expression and Methylation Patterns for Genes with Different Fates following a Single Whole-Genome Duplication in Flowering Plants.</title>
        <authorList>
            <person name="Shi T."/>
            <person name="Rahmani R.S."/>
            <person name="Gugger P.F."/>
            <person name="Wang M."/>
            <person name="Li H."/>
            <person name="Zhang Y."/>
            <person name="Li Z."/>
            <person name="Wang Q."/>
            <person name="Van de Peer Y."/>
            <person name="Marchal K."/>
            <person name="Chen J."/>
        </authorList>
    </citation>
    <scope>NUCLEOTIDE SEQUENCE [LARGE SCALE GENOMIC DNA]</scope>
    <source>
        <tissue evidence="1">Leaf</tissue>
    </source>
</reference>
<protein>
    <submittedName>
        <fullName evidence="1">Uncharacterized protein</fullName>
    </submittedName>
</protein>
<sequence>MPKNSVVFPTEVLKHAKRPKLVWPADQLSIKHSAAGHVETNKMSGSAEHLILPQSPFQCFYQGHGIPLLTSLKPSSSVSMEDRKSMTIQLVGTHVDVHLFVWAPPSSTSVSAMTSLPGNAEPLLLILFKFPEEETVRERTSS</sequence>
<dbReference type="EMBL" id="DUZY01000005">
    <property type="protein sequence ID" value="DAD39828.1"/>
    <property type="molecule type" value="Genomic_DNA"/>
</dbReference>
<evidence type="ECO:0000313" key="2">
    <source>
        <dbReference type="Proteomes" id="UP000607653"/>
    </source>
</evidence>
<dbReference type="AlphaFoldDB" id="A0A822ZE04"/>
<gene>
    <name evidence="1" type="ORF">HUJ06_014151</name>
</gene>